<comment type="caution">
    <text evidence="2">The sequence shown here is derived from an EMBL/GenBank/DDBJ whole genome shotgun (WGS) entry which is preliminary data.</text>
</comment>
<evidence type="ECO:0000256" key="1">
    <source>
        <dbReference type="ARBA" id="ARBA00010169"/>
    </source>
</evidence>
<dbReference type="EMBL" id="JACHHO010000003">
    <property type="protein sequence ID" value="MBB5205265.1"/>
    <property type="molecule type" value="Genomic_DNA"/>
</dbReference>
<dbReference type="SUPFAM" id="SSF54913">
    <property type="entry name" value="GlnB-like"/>
    <property type="match status" value="1"/>
</dbReference>
<dbReference type="Gene3D" id="3.30.70.120">
    <property type="match status" value="1"/>
</dbReference>
<dbReference type="InterPro" id="IPR004323">
    <property type="entry name" value="Ion_tolerance_CutA"/>
</dbReference>
<gene>
    <name evidence="2" type="ORF">HNQ51_002584</name>
</gene>
<organism evidence="2 3">
    <name type="scientific">Inhella inkyongensis</name>
    <dbReference type="NCBI Taxonomy" id="392593"/>
    <lineage>
        <taxon>Bacteria</taxon>
        <taxon>Pseudomonadati</taxon>
        <taxon>Pseudomonadota</taxon>
        <taxon>Betaproteobacteria</taxon>
        <taxon>Burkholderiales</taxon>
        <taxon>Sphaerotilaceae</taxon>
        <taxon>Inhella</taxon>
    </lineage>
</organism>
<sequence>MAPALLLALTTVASSEQAQQLARGLVEQRLAACVQIQVIESVYRWDGALQQDSEWRLLIKTTQARWSALQDWLLAQHPYAVPALLAWPASQAAPAFADWVRGECLP</sequence>
<dbReference type="InterPro" id="IPR015867">
    <property type="entry name" value="N-reg_PII/ATP_PRibTrfase_C"/>
</dbReference>
<proteinExistence type="inferred from homology"/>
<keyword evidence="3" id="KW-1185">Reference proteome</keyword>
<comment type="similarity">
    <text evidence="1">Belongs to the CutA family.</text>
</comment>
<dbReference type="OrthoDB" id="37622at2"/>
<evidence type="ECO:0000313" key="2">
    <source>
        <dbReference type="EMBL" id="MBB5205265.1"/>
    </source>
</evidence>
<dbReference type="GO" id="GO:0010038">
    <property type="term" value="P:response to metal ion"/>
    <property type="evidence" value="ECO:0007669"/>
    <property type="project" value="InterPro"/>
</dbReference>
<accession>A0A840S4G6</accession>
<dbReference type="GO" id="GO:0005507">
    <property type="term" value="F:copper ion binding"/>
    <property type="evidence" value="ECO:0007669"/>
    <property type="project" value="TreeGrafter"/>
</dbReference>
<dbReference type="PANTHER" id="PTHR23419">
    <property type="entry name" value="DIVALENT CATION TOLERANCE CUTA-RELATED"/>
    <property type="match status" value="1"/>
</dbReference>
<dbReference type="InterPro" id="IPR011322">
    <property type="entry name" value="N-reg_PII-like_a/b"/>
</dbReference>
<dbReference type="RefSeq" id="WP_138858201.1">
    <property type="nucleotide sequence ID" value="NZ_CP040709.1"/>
</dbReference>
<reference evidence="2 3" key="1">
    <citation type="submission" date="2020-08" db="EMBL/GenBank/DDBJ databases">
        <title>Genomic Encyclopedia of Type Strains, Phase IV (KMG-IV): sequencing the most valuable type-strain genomes for metagenomic binning, comparative biology and taxonomic classification.</title>
        <authorList>
            <person name="Goeker M."/>
        </authorList>
    </citation>
    <scope>NUCLEOTIDE SEQUENCE [LARGE SCALE GENOMIC DNA]</scope>
    <source>
        <strain evidence="2 3">DSM 23958</strain>
    </source>
</reference>
<evidence type="ECO:0000313" key="3">
    <source>
        <dbReference type="Proteomes" id="UP000554837"/>
    </source>
</evidence>
<protein>
    <submittedName>
        <fullName evidence="2">Periplasmic divalent cation tolerance protein</fullName>
    </submittedName>
</protein>
<dbReference type="PANTHER" id="PTHR23419:SF8">
    <property type="entry name" value="FI09726P"/>
    <property type="match status" value="1"/>
</dbReference>
<name>A0A840S4G6_9BURK</name>
<dbReference type="AlphaFoldDB" id="A0A840S4G6"/>
<dbReference type="Pfam" id="PF03091">
    <property type="entry name" value="CutA1"/>
    <property type="match status" value="1"/>
</dbReference>
<dbReference type="Proteomes" id="UP000554837">
    <property type="component" value="Unassembled WGS sequence"/>
</dbReference>